<organism evidence="4 5">
    <name type="scientific">Undibacterium luofuense</name>
    <dbReference type="NCBI Taxonomy" id="2828733"/>
    <lineage>
        <taxon>Bacteria</taxon>
        <taxon>Pseudomonadati</taxon>
        <taxon>Pseudomonadota</taxon>
        <taxon>Betaproteobacteria</taxon>
        <taxon>Burkholderiales</taxon>
        <taxon>Oxalobacteraceae</taxon>
        <taxon>Undibacterium</taxon>
    </lineage>
</organism>
<dbReference type="GO" id="GO:0008972">
    <property type="term" value="F:phosphomethylpyrimidine kinase activity"/>
    <property type="evidence" value="ECO:0007669"/>
    <property type="project" value="InterPro"/>
</dbReference>
<dbReference type="InterPro" id="IPR004399">
    <property type="entry name" value="HMP/HMP-P_kinase_dom"/>
</dbReference>
<evidence type="ECO:0000256" key="2">
    <source>
        <dbReference type="ARBA" id="ARBA00012135"/>
    </source>
</evidence>
<dbReference type="InterPro" id="IPR029056">
    <property type="entry name" value="Ribokinase-like"/>
</dbReference>
<proteinExistence type="predicted"/>
<keyword evidence="4" id="KW-0808">Transferase</keyword>
<dbReference type="AlphaFoldDB" id="A0A941DMR5"/>
<keyword evidence="4" id="KW-0418">Kinase</keyword>
<keyword evidence="5" id="KW-1185">Reference proteome</keyword>
<sequence length="268" mass="28516">MHSSDKPLVLVLAGHDPGGGAGIMADAEAIAAQGAHALTVITALTVQDHNRVYAVHPVSPEIVAHQLDVFSRCYRFAAIKIGIVGSAAMAVMLAQRIAQLRAQQADLPVVLDTVLGSGHGDRLGVDDAVQSLQPLLQQATLLTPNLPELARLSAMPQADWRTQLAAWMPSQSADVLVKGGHSDEQAVRNVWFRQRDCQSDYQPSQEWQWPRLPGEFHGSGCTLAAAIAGQLAGGAAMPEALSRAQAYTQRTLERAFSVGAGQKIPARS</sequence>
<evidence type="ECO:0000313" key="5">
    <source>
        <dbReference type="Proteomes" id="UP000680067"/>
    </source>
</evidence>
<protein>
    <recommendedName>
        <fullName evidence="2">hydroxymethylpyrimidine kinase</fullName>
        <ecNumber evidence="2">2.7.1.49</ecNumber>
    </recommendedName>
</protein>
<evidence type="ECO:0000313" key="4">
    <source>
        <dbReference type="EMBL" id="MBR7782377.1"/>
    </source>
</evidence>
<dbReference type="RefSeq" id="WP_212687711.1">
    <property type="nucleotide sequence ID" value="NZ_JAGSPN010000006.1"/>
</dbReference>
<reference evidence="4" key="1">
    <citation type="submission" date="2021-04" db="EMBL/GenBank/DDBJ databases">
        <title>novel species isolated from subtropical streams in China.</title>
        <authorList>
            <person name="Lu H."/>
        </authorList>
    </citation>
    <scope>NUCLEOTIDE SEQUENCE</scope>
    <source>
        <strain evidence="4">LFS511W</strain>
    </source>
</reference>
<comment type="pathway">
    <text evidence="1">Cofactor biosynthesis; thiamine diphosphate biosynthesis.</text>
</comment>
<dbReference type="Proteomes" id="UP000680067">
    <property type="component" value="Unassembled WGS sequence"/>
</dbReference>
<gene>
    <name evidence="4" type="ORF">KDM89_09495</name>
</gene>
<dbReference type="Gene3D" id="3.40.1190.20">
    <property type="match status" value="1"/>
</dbReference>
<name>A0A941DMR5_9BURK</name>
<dbReference type="EMBL" id="JAGSPN010000006">
    <property type="protein sequence ID" value="MBR7782377.1"/>
    <property type="molecule type" value="Genomic_DNA"/>
</dbReference>
<dbReference type="PANTHER" id="PTHR20858">
    <property type="entry name" value="PHOSPHOMETHYLPYRIMIDINE KINASE"/>
    <property type="match status" value="1"/>
</dbReference>
<dbReference type="GO" id="GO:0009228">
    <property type="term" value="P:thiamine biosynthetic process"/>
    <property type="evidence" value="ECO:0007669"/>
    <property type="project" value="InterPro"/>
</dbReference>
<dbReference type="PANTHER" id="PTHR20858:SF17">
    <property type="entry name" value="HYDROXYMETHYLPYRIMIDINE_PHOSPHOMETHYLPYRIMIDINE KINASE THI20-RELATED"/>
    <property type="match status" value="1"/>
</dbReference>
<dbReference type="Pfam" id="PF08543">
    <property type="entry name" value="Phos_pyr_kin"/>
    <property type="match status" value="1"/>
</dbReference>
<dbReference type="SUPFAM" id="SSF53613">
    <property type="entry name" value="Ribokinase-like"/>
    <property type="match status" value="1"/>
</dbReference>
<comment type="caution">
    <text evidence="4">The sequence shown here is derived from an EMBL/GenBank/DDBJ whole genome shotgun (WGS) entry which is preliminary data.</text>
</comment>
<dbReference type="EC" id="2.7.1.49" evidence="2"/>
<dbReference type="InterPro" id="IPR013749">
    <property type="entry name" value="PM/HMP-P_kinase-1"/>
</dbReference>
<dbReference type="GO" id="GO:0005829">
    <property type="term" value="C:cytosol"/>
    <property type="evidence" value="ECO:0007669"/>
    <property type="project" value="TreeGrafter"/>
</dbReference>
<feature type="domain" description="Pyridoxamine kinase/Phosphomethylpyrimidine kinase" evidence="3">
    <location>
        <begin position="16"/>
        <end position="262"/>
    </location>
</feature>
<dbReference type="GO" id="GO:0008902">
    <property type="term" value="F:hydroxymethylpyrimidine kinase activity"/>
    <property type="evidence" value="ECO:0007669"/>
    <property type="project" value="UniProtKB-EC"/>
</dbReference>
<evidence type="ECO:0000256" key="1">
    <source>
        <dbReference type="ARBA" id="ARBA00004948"/>
    </source>
</evidence>
<dbReference type="CDD" id="cd01169">
    <property type="entry name" value="HMPP_kinase"/>
    <property type="match status" value="1"/>
</dbReference>
<accession>A0A941DMR5</accession>
<evidence type="ECO:0000259" key="3">
    <source>
        <dbReference type="Pfam" id="PF08543"/>
    </source>
</evidence>